<evidence type="ECO:0000256" key="1">
    <source>
        <dbReference type="ARBA" id="ARBA00022676"/>
    </source>
</evidence>
<dbReference type="InterPro" id="IPR008928">
    <property type="entry name" value="6-hairpin_glycosidase_sf"/>
</dbReference>
<gene>
    <name evidence="5" type="ORF">FNY66_13710</name>
</gene>
<dbReference type="Pfam" id="PF06165">
    <property type="entry name" value="GH94_b-supersand"/>
    <property type="match status" value="1"/>
</dbReference>
<dbReference type="SUPFAM" id="SSF48208">
    <property type="entry name" value="Six-hairpin glycosidases"/>
    <property type="match status" value="1"/>
</dbReference>
<dbReference type="OrthoDB" id="9762900at2"/>
<dbReference type="InterPro" id="IPR037018">
    <property type="entry name" value="GH65_N"/>
</dbReference>
<keyword evidence="2" id="KW-0808">Transferase</keyword>
<dbReference type="GO" id="GO:0016757">
    <property type="term" value="F:glycosyltransferase activity"/>
    <property type="evidence" value="ECO:0007669"/>
    <property type="project" value="UniProtKB-KW"/>
</dbReference>
<dbReference type="Pfam" id="PF17167">
    <property type="entry name" value="Glyco_hydro_94"/>
    <property type="match status" value="1"/>
</dbReference>
<dbReference type="InterPro" id="IPR010383">
    <property type="entry name" value="Glyco_hydrolase_94_b-supersand"/>
</dbReference>
<dbReference type="PANTHER" id="PTHR37469">
    <property type="entry name" value="CELLOBIONIC ACID PHOSPHORYLASE-RELATED"/>
    <property type="match status" value="1"/>
</dbReference>
<dbReference type="CDD" id="cd11749">
    <property type="entry name" value="GH94N_LBP_like"/>
    <property type="match status" value="1"/>
</dbReference>
<keyword evidence="6" id="KW-1185">Reference proteome</keyword>
<dbReference type="InterPro" id="IPR052047">
    <property type="entry name" value="GH94_Enzymes"/>
</dbReference>
<dbReference type="InterPro" id="IPR012341">
    <property type="entry name" value="6hp_glycosidase-like_sf"/>
</dbReference>
<accession>A0A5M9HUP9</accession>
<dbReference type="GO" id="GO:0005975">
    <property type="term" value="P:carbohydrate metabolic process"/>
    <property type="evidence" value="ECO:0007669"/>
    <property type="project" value="InterPro"/>
</dbReference>
<evidence type="ECO:0000259" key="4">
    <source>
        <dbReference type="Pfam" id="PF17167"/>
    </source>
</evidence>
<dbReference type="PANTHER" id="PTHR37469:SF2">
    <property type="entry name" value="CELLOBIONIC ACID PHOSPHORYLASE"/>
    <property type="match status" value="1"/>
</dbReference>
<feature type="domain" description="Glycosyl hydrolase 94 supersandwich" evidence="3">
    <location>
        <begin position="66"/>
        <end position="304"/>
    </location>
</feature>
<dbReference type="Gene3D" id="2.70.98.40">
    <property type="entry name" value="Glycoside hydrolase, family 65, N-terminal domain"/>
    <property type="match status" value="1"/>
</dbReference>
<dbReference type="SUPFAM" id="SSF74650">
    <property type="entry name" value="Galactose mutarotase-like"/>
    <property type="match status" value="1"/>
</dbReference>
<feature type="domain" description="Glycosyl hydrolase 94 catalytic" evidence="4">
    <location>
        <begin position="638"/>
        <end position="806"/>
    </location>
</feature>
<protein>
    <submittedName>
        <fullName evidence="5">Cellobiose phosphorylase</fullName>
    </submittedName>
</protein>
<dbReference type="InterPro" id="IPR033432">
    <property type="entry name" value="GH94_catalytic"/>
</dbReference>
<dbReference type="RefSeq" id="WP_150311502.1">
    <property type="nucleotide sequence ID" value="NZ_VMSO01000026.1"/>
</dbReference>
<sequence>MKHLQFTDEHGSFSIEQPENTSYLYFPLASEKGLKSSVTPNLGGDAKIDQETFLLEPVSAENLHNNRSVRNFWLVSDTGEIFSASGASAQQEASRFTELQDDSRITAGFMWHSMERISKSQSVRTVVTSFIPVNDNAEIMYITVRNLSDSAKVLIPFAAVPVYGRSADNIRDHRNVTSMLHRIRTESHGVLVRPTMSFDERGHRPNSMIYYVYGCSGAGEAPESFFPTVEEFLGEGGTYTHPRAVCERRTGVPSGSFAAGREAMGAFRFPEVHLAPGEEADYILILGAEDNRESISQIYEKYNTPDKVKKALDETKSWWREKVNTGFHTGDADFDRLMKWICFQPFLRRLFGCSFLPHHDYGRGGRGWRDLWQDCLSLLLMDPDGVGQMIEKNFGGVRIDGTNATIIGEGDGNFIADRNGIARVWMDHALWPQMTTKLYIDQTGDVEILNRKVPYFKDAQTCRGTQNDEQWDAGQGSLLRTKDGEIYTGSILEHLLVQQLTAFYEVGSHNIYRLRGADWNDALDMASERGESVAFTCAYAGNLRELASMIRLLESRSGEKEAVLPEELQILLNGDAGLFEDPDAKNALLADYTQSCRHQISGGHFSISLSVLADDLERRAGWLTGYLREQEWIDGGADEGWFNSYYDNHGRAVEGFFPNEVRMMLTGQVFSIMGNVASDEQIRRITASADHYLYRKEIGGYRLNTDFHELKFDMGRMFGFAYGEKENGAVFSHMTVMYANALYRRGFAKEGWKALKTLAETALDFDTSRIYPGIPEYFRSDGRGMYHYLTGAASWFMLTMITQVFGVRGEAGDLIFAPRLMGEQFDSQGKASVSLVFAGKQLEVIYENPEHKDSGEYTISSAACEGYRLQTDSAGYAVLPRKVLDGFSGDHLRVTVTLN</sequence>
<dbReference type="Proteomes" id="UP000322025">
    <property type="component" value="Unassembled WGS sequence"/>
</dbReference>
<evidence type="ECO:0000259" key="3">
    <source>
        <dbReference type="Pfam" id="PF06165"/>
    </source>
</evidence>
<evidence type="ECO:0000313" key="5">
    <source>
        <dbReference type="EMBL" id="KAA8500408.1"/>
    </source>
</evidence>
<proteinExistence type="predicted"/>
<name>A0A5M9HUP9_9FIRM</name>
<dbReference type="AlphaFoldDB" id="A0A5M9HUP9"/>
<evidence type="ECO:0000256" key="2">
    <source>
        <dbReference type="ARBA" id="ARBA00022679"/>
    </source>
</evidence>
<dbReference type="GO" id="GO:0030246">
    <property type="term" value="F:carbohydrate binding"/>
    <property type="evidence" value="ECO:0007669"/>
    <property type="project" value="InterPro"/>
</dbReference>
<dbReference type="Gene3D" id="1.50.10.10">
    <property type="match status" value="1"/>
</dbReference>
<dbReference type="EMBL" id="VMSO01000026">
    <property type="protein sequence ID" value="KAA8500408.1"/>
    <property type="molecule type" value="Genomic_DNA"/>
</dbReference>
<comment type="caution">
    <text evidence="5">The sequence shown here is derived from an EMBL/GenBank/DDBJ whole genome shotgun (WGS) entry which is preliminary data.</text>
</comment>
<evidence type="ECO:0000313" key="6">
    <source>
        <dbReference type="Proteomes" id="UP000322025"/>
    </source>
</evidence>
<organism evidence="5 6">
    <name type="scientific">Mediterraneibacter catenae</name>
    <dbReference type="NCBI Taxonomy" id="2594882"/>
    <lineage>
        <taxon>Bacteria</taxon>
        <taxon>Bacillati</taxon>
        <taxon>Bacillota</taxon>
        <taxon>Clostridia</taxon>
        <taxon>Lachnospirales</taxon>
        <taxon>Lachnospiraceae</taxon>
        <taxon>Mediterraneibacter</taxon>
    </lineage>
</organism>
<dbReference type="InterPro" id="IPR011013">
    <property type="entry name" value="Gal_mutarotase_sf_dom"/>
</dbReference>
<keyword evidence="1" id="KW-0328">Glycosyltransferase</keyword>
<reference evidence="5" key="1">
    <citation type="submission" date="2019-07" db="EMBL/GenBank/DDBJ databases">
        <authorList>
            <person name="Wongkuna S."/>
            <person name="Scaria J."/>
        </authorList>
    </citation>
    <scope>NUCLEOTIDE SEQUENCE [LARGE SCALE GENOMIC DNA]</scope>
    <source>
        <strain evidence="5">SW178</strain>
    </source>
</reference>